<keyword evidence="1 4" id="KW-0378">Hydrolase</keyword>
<keyword evidence="5" id="KW-1185">Reference proteome</keyword>
<dbReference type="PANTHER" id="PTHR48081:SF33">
    <property type="entry name" value="KYNURENINE FORMAMIDASE"/>
    <property type="match status" value="1"/>
</dbReference>
<feature type="domain" description="BD-FAE-like" evidence="3">
    <location>
        <begin position="68"/>
        <end position="166"/>
    </location>
</feature>
<dbReference type="RefSeq" id="WP_209266510.1">
    <property type="nucleotide sequence ID" value="NZ_JAFFZN010000018.1"/>
</dbReference>
<accession>A0ABS3WX44</accession>
<dbReference type="GO" id="GO:0016787">
    <property type="term" value="F:hydrolase activity"/>
    <property type="evidence" value="ECO:0007669"/>
    <property type="project" value="UniProtKB-KW"/>
</dbReference>
<dbReference type="InterPro" id="IPR029058">
    <property type="entry name" value="AB_hydrolase_fold"/>
</dbReference>
<organism evidence="4 5">
    <name type="scientific">Streptomyces spirodelae</name>
    <dbReference type="NCBI Taxonomy" id="2812904"/>
    <lineage>
        <taxon>Bacteria</taxon>
        <taxon>Bacillati</taxon>
        <taxon>Actinomycetota</taxon>
        <taxon>Actinomycetes</taxon>
        <taxon>Kitasatosporales</taxon>
        <taxon>Streptomycetaceae</taxon>
        <taxon>Streptomyces</taxon>
    </lineage>
</organism>
<dbReference type="SUPFAM" id="SSF53474">
    <property type="entry name" value="alpha/beta-Hydrolases"/>
    <property type="match status" value="1"/>
</dbReference>
<dbReference type="PANTHER" id="PTHR48081">
    <property type="entry name" value="AB HYDROLASE SUPERFAMILY PROTEIN C4A8.06C"/>
    <property type="match status" value="1"/>
</dbReference>
<dbReference type="InterPro" id="IPR049492">
    <property type="entry name" value="BD-FAE-like_dom"/>
</dbReference>
<dbReference type="Gene3D" id="3.40.50.1820">
    <property type="entry name" value="alpha/beta hydrolase"/>
    <property type="match status" value="1"/>
</dbReference>
<comment type="caution">
    <text evidence="4">The sequence shown here is derived from an EMBL/GenBank/DDBJ whole genome shotgun (WGS) entry which is preliminary data.</text>
</comment>
<dbReference type="Proteomes" id="UP001518976">
    <property type="component" value="Unassembled WGS sequence"/>
</dbReference>
<feature type="region of interest" description="Disordered" evidence="2">
    <location>
        <begin position="282"/>
        <end position="312"/>
    </location>
</feature>
<dbReference type="EMBL" id="JAFFZN010000018">
    <property type="protein sequence ID" value="MBO8187707.1"/>
    <property type="molecule type" value="Genomic_DNA"/>
</dbReference>
<reference evidence="4 5" key="1">
    <citation type="submission" date="2021-02" db="EMBL/GenBank/DDBJ databases">
        <title>Streptomyces spirodelae sp. nov., isolated from duckweed.</title>
        <authorList>
            <person name="Saimee Y."/>
            <person name="Duangmal K."/>
        </authorList>
    </citation>
    <scope>NUCLEOTIDE SEQUENCE [LARGE SCALE GENOMIC DNA]</scope>
    <source>
        <strain evidence="4 5">DW4-2</strain>
    </source>
</reference>
<dbReference type="InterPro" id="IPR050300">
    <property type="entry name" value="GDXG_lipolytic_enzyme"/>
</dbReference>
<name>A0ABS3WX44_9ACTN</name>
<proteinExistence type="predicted"/>
<gene>
    <name evidence="4" type="ORF">JW592_19900</name>
</gene>
<evidence type="ECO:0000259" key="3">
    <source>
        <dbReference type="Pfam" id="PF20434"/>
    </source>
</evidence>
<evidence type="ECO:0000313" key="5">
    <source>
        <dbReference type="Proteomes" id="UP001518976"/>
    </source>
</evidence>
<evidence type="ECO:0000313" key="4">
    <source>
        <dbReference type="EMBL" id="MBO8187707.1"/>
    </source>
</evidence>
<evidence type="ECO:0000256" key="1">
    <source>
        <dbReference type="ARBA" id="ARBA00022801"/>
    </source>
</evidence>
<protein>
    <submittedName>
        <fullName evidence="4">Alpha/beta hydrolase</fullName>
    </submittedName>
</protein>
<dbReference type="Pfam" id="PF20434">
    <property type="entry name" value="BD-FAE"/>
    <property type="match status" value="1"/>
</dbReference>
<sequence>MNAVGTSGQTELDREYSPSSLIPSLRFYLREYADLSAAAHTAHRPLTDLAYGSHPQARLDLFPVPGGGSPLVVYVHGGYWQELCKEHSAFPAPDLVSSRTAFAALGYGLAPACSLDEIVTMVCEAVVWLHDNAARFGVDRRRIHLAGSSAGAHLAAMALTRDTARRIAGAALLSGVYDLEPVRHTYVNDALGLDPEAALRNSPVHHLPARLPPVVIARGGRETTAFIRQHEAMTALLARRTAVTEVVCPGRNHFDLPYDLGRSHTALGRAVLAQIRAFDSVSPQVSHTARTEEESCVPDRSSARPPHAPCPP</sequence>
<evidence type="ECO:0000256" key="2">
    <source>
        <dbReference type="SAM" id="MobiDB-lite"/>
    </source>
</evidence>